<dbReference type="PANTHER" id="PTHR43903">
    <property type="entry name" value="NEUROLIGIN"/>
    <property type="match status" value="1"/>
</dbReference>
<dbReference type="InterPro" id="IPR002018">
    <property type="entry name" value="CarbesteraseB"/>
</dbReference>
<sequence>MSRRRGAPLFLAAAAATVSILALAASPSSLPVHKYSTRIVRTKYGPVRGVVLLQQRPRIAVEAFLGVPYATPPLGSLRYMPPVTPSSWRGPRLADTFSAVCPQRTPDIANRSEALLRLPRGRLRHLERLLPLLANQSEDCLYLNIYVPRAGEYTTLHVPHTYLFLSVT</sequence>
<gene>
    <name evidence="6" type="ORF">PR048_032041</name>
</gene>
<evidence type="ECO:0000256" key="4">
    <source>
        <dbReference type="SAM" id="SignalP"/>
    </source>
</evidence>
<organism evidence="6 7">
    <name type="scientific">Dryococelus australis</name>
    <dbReference type="NCBI Taxonomy" id="614101"/>
    <lineage>
        <taxon>Eukaryota</taxon>
        <taxon>Metazoa</taxon>
        <taxon>Ecdysozoa</taxon>
        <taxon>Arthropoda</taxon>
        <taxon>Hexapoda</taxon>
        <taxon>Insecta</taxon>
        <taxon>Pterygota</taxon>
        <taxon>Neoptera</taxon>
        <taxon>Polyneoptera</taxon>
        <taxon>Phasmatodea</taxon>
        <taxon>Verophasmatodea</taxon>
        <taxon>Anareolatae</taxon>
        <taxon>Phasmatidae</taxon>
        <taxon>Eurycanthinae</taxon>
        <taxon>Dryococelus</taxon>
    </lineage>
</organism>
<dbReference type="Gene3D" id="3.40.50.1820">
    <property type="entry name" value="alpha/beta hydrolase"/>
    <property type="match status" value="1"/>
</dbReference>
<evidence type="ECO:0000313" key="7">
    <source>
        <dbReference type="Proteomes" id="UP001159363"/>
    </source>
</evidence>
<dbReference type="Proteomes" id="UP001159363">
    <property type="component" value="Chromosome 14"/>
</dbReference>
<keyword evidence="2 4" id="KW-0732">Signal</keyword>
<dbReference type="InterPro" id="IPR029058">
    <property type="entry name" value="AB_hydrolase_fold"/>
</dbReference>
<dbReference type="InterPro" id="IPR019819">
    <property type="entry name" value="Carboxylesterase_B_CS"/>
</dbReference>
<comment type="caution">
    <text evidence="6">The sequence shown here is derived from an EMBL/GenBank/DDBJ whole genome shotgun (WGS) entry which is preliminary data.</text>
</comment>
<keyword evidence="3" id="KW-0325">Glycoprotein</keyword>
<dbReference type="Pfam" id="PF00135">
    <property type="entry name" value="COesterase"/>
    <property type="match status" value="1"/>
</dbReference>
<dbReference type="PROSITE" id="PS00941">
    <property type="entry name" value="CARBOXYLESTERASE_B_2"/>
    <property type="match status" value="1"/>
</dbReference>
<dbReference type="InterPro" id="IPR051093">
    <property type="entry name" value="Neuroligin/BSAL"/>
</dbReference>
<accession>A0ABQ9G7Y2</accession>
<comment type="similarity">
    <text evidence="1">Belongs to the type-B carboxylesterase/lipase family.</text>
</comment>
<evidence type="ECO:0000256" key="2">
    <source>
        <dbReference type="ARBA" id="ARBA00022729"/>
    </source>
</evidence>
<reference evidence="6 7" key="1">
    <citation type="submission" date="2023-02" db="EMBL/GenBank/DDBJ databases">
        <title>LHISI_Scaffold_Assembly.</title>
        <authorList>
            <person name="Stuart O.P."/>
            <person name="Cleave R."/>
            <person name="Magrath M.J.L."/>
            <person name="Mikheyev A.S."/>
        </authorList>
    </citation>
    <scope>NUCLEOTIDE SEQUENCE [LARGE SCALE GENOMIC DNA]</scope>
    <source>
        <strain evidence="6">Daus_M_001</strain>
        <tissue evidence="6">Leg muscle</tissue>
    </source>
</reference>
<protein>
    <recommendedName>
        <fullName evidence="5">Carboxylesterase type B domain-containing protein</fullName>
    </recommendedName>
</protein>
<evidence type="ECO:0000256" key="1">
    <source>
        <dbReference type="ARBA" id="ARBA00005964"/>
    </source>
</evidence>
<feature type="domain" description="Carboxylesterase type B" evidence="5">
    <location>
        <begin position="37"/>
        <end position="150"/>
    </location>
</feature>
<dbReference type="SUPFAM" id="SSF53474">
    <property type="entry name" value="alpha/beta-Hydrolases"/>
    <property type="match status" value="1"/>
</dbReference>
<evidence type="ECO:0000259" key="5">
    <source>
        <dbReference type="Pfam" id="PF00135"/>
    </source>
</evidence>
<name>A0ABQ9G7Y2_9NEOP</name>
<dbReference type="EMBL" id="JARBHB010000015">
    <property type="protein sequence ID" value="KAJ8868232.1"/>
    <property type="molecule type" value="Genomic_DNA"/>
</dbReference>
<proteinExistence type="inferred from homology"/>
<feature type="signal peptide" evidence="4">
    <location>
        <begin position="1"/>
        <end position="24"/>
    </location>
</feature>
<evidence type="ECO:0000313" key="6">
    <source>
        <dbReference type="EMBL" id="KAJ8868232.1"/>
    </source>
</evidence>
<evidence type="ECO:0000256" key="3">
    <source>
        <dbReference type="ARBA" id="ARBA00023180"/>
    </source>
</evidence>
<feature type="chain" id="PRO_5045123693" description="Carboxylesterase type B domain-containing protein" evidence="4">
    <location>
        <begin position="25"/>
        <end position="168"/>
    </location>
</feature>
<keyword evidence="7" id="KW-1185">Reference proteome</keyword>